<feature type="transmembrane region" description="Helical" evidence="1">
    <location>
        <begin position="185"/>
        <end position="206"/>
    </location>
</feature>
<dbReference type="PANTHER" id="PTHR42709:SF11">
    <property type="entry name" value="DEDA FAMILY PROTEIN"/>
    <property type="match status" value="1"/>
</dbReference>
<dbReference type="PANTHER" id="PTHR42709">
    <property type="entry name" value="ALKALINE PHOSPHATASE LIKE PROTEIN"/>
    <property type="match status" value="1"/>
</dbReference>
<proteinExistence type="predicted"/>
<organism evidence="3 4">
    <name type="scientific">Marimonas arenosa</name>
    <dbReference type="NCBI Taxonomy" id="1795305"/>
    <lineage>
        <taxon>Bacteria</taxon>
        <taxon>Pseudomonadati</taxon>
        <taxon>Pseudomonadota</taxon>
        <taxon>Alphaproteobacteria</taxon>
        <taxon>Rhodobacterales</taxon>
        <taxon>Paracoccaceae</taxon>
        <taxon>Marimonas</taxon>
    </lineage>
</organism>
<dbReference type="RefSeq" id="WP_306736111.1">
    <property type="nucleotide sequence ID" value="NZ_JANHAX010000003.1"/>
</dbReference>
<dbReference type="InterPro" id="IPR051311">
    <property type="entry name" value="DedA_domain"/>
</dbReference>
<feature type="domain" description="VTT" evidence="2">
    <location>
        <begin position="62"/>
        <end position="178"/>
    </location>
</feature>
<name>A0AAE4B499_9RHOB</name>
<evidence type="ECO:0000313" key="4">
    <source>
        <dbReference type="Proteomes" id="UP001226762"/>
    </source>
</evidence>
<sequence>MLRLFLLVLLLLSFTIIPFAIWGGALETALSEQGAAGWMRSFGGWAWAAGILLIASDIALPIPATAVMAALGVIYGPWIGGALSVSGSVLAGLLGYGICRMIKPDTARMLAGAEGFEQARYLFDQWGGWIVAGSRWLPVLPETISFLAGLTAMPVRRYVVALICGAVPLGLIFATAGYLGSDRPLTMMVLSAAAPLVLWLFVRPFLQPG</sequence>
<keyword evidence="1" id="KW-1133">Transmembrane helix</keyword>
<keyword evidence="1" id="KW-0472">Membrane</keyword>
<evidence type="ECO:0000259" key="2">
    <source>
        <dbReference type="Pfam" id="PF09335"/>
    </source>
</evidence>
<keyword evidence="4" id="KW-1185">Reference proteome</keyword>
<evidence type="ECO:0000313" key="3">
    <source>
        <dbReference type="EMBL" id="MDQ2090843.1"/>
    </source>
</evidence>
<evidence type="ECO:0000256" key="1">
    <source>
        <dbReference type="SAM" id="Phobius"/>
    </source>
</evidence>
<dbReference type="GO" id="GO:0005886">
    <property type="term" value="C:plasma membrane"/>
    <property type="evidence" value="ECO:0007669"/>
    <property type="project" value="TreeGrafter"/>
</dbReference>
<dbReference type="Pfam" id="PF09335">
    <property type="entry name" value="VTT_dom"/>
    <property type="match status" value="1"/>
</dbReference>
<dbReference type="AlphaFoldDB" id="A0AAE4B499"/>
<reference evidence="3" key="2">
    <citation type="submission" date="2023-02" db="EMBL/GenBank/DDBJ databases">
        <title>'Rhodoalgimonas zhirmunskyi' gen. nov., isolated from a red alga.</title>
        <authorList>
            <person name="Nedashkovskaya O.I."/>
            <person name="Otstavnykh N.Y."/>
            <person name="Bystritskaya E.P."/>
            <person name="Balabanova L.A."/>
            <person name="Isaeva M.P."/>
        </authorList>
    </citation>
    <scope>NUCLEOTIDE SEQUENCE</scope>
    <source>
        <strain evidence="3">KCTC 52189</strain>
    </source>
</reference>
<accession>A0AAE4B499</accession>
<gene>
    <name evidence="3" type="ORF">NO357_13115</name>
</gene>
<reference evidence="3" key="1">
    <citation type="submission" date="2022-07" db="EMBL/GenBank/DDBJ databases">
        <authorList>
            <person name="Otstavnykh N."/>
            <person name="Isaeva M."/>
            <person name="Bystritskaya E."/>
        </authorList>
    </citation>
    <scope>NUCLEOTIDE SEQUENCE</scope>
    <source>
        <strain evidence="3">KCTC 52189</strain>
    </source>
</reference>
<feature type="transmembrane region" description="Helical" evidence="1">
    <location>
        <begin position="47"/>
        <end position="71"/>
    </location>
</feature>
<feature type="transmembrane region" description="Helical" evidence="1">
    <location>
        <begin position="158"/>
        <end position="179"/>
    </location>
</feature>
<feature type="transmembrane region" description="Helical" evidence="1">
    <location>
        <begin position="78"/>
        <end position="98"/>
    </location>
</feature>
<dbReference type="EMBL" id="JANHAX010000003">
    <property type="protein sequence ID" value="MDQ2090843.1"/>
    <property type="molecule type" value="Genomic_DNA"/>
</dbReference>
<dbReference type="InterPro" id="IPR032816">
    <property type="entry name" value="VTT_dom"/>
</dbReference>
<protein>
    <submittedName>
        <fullName evidence="3">VTT domain-containing protein</fullName>
    </submittedName>
</protein>
<comment type="caution">
    <text evidence="3">The sequence shown here is derived from an EMBL/GenBank/DDBJ whole genome shotgun (WGS) entry which is preliminary data.</text>
</comment>
<dbReference type="Proteomes" id="UP001226762">
    <property type="component" value="Unassembled WGS sequence"/>
</dbReference>
<keyword evidence="1" id="KW-0812">Transmembrane</keyword>